<dbReference type="AlphaFoldDB" id="A0A6T8P2X0"/>
<proteinExistence type="predicted"/>
<gene>
    <name evidence="2" type="ORF">HAND1043_LOCUS20240</name>
</gene>
<name>A0A6T8P2X0_HEMAN</name>
<feature type="compositionally biased region" description="Polar residues" evidence="1">
    <location>
        <begin position="15"/>
        <end position="24"/>
    </location>
</feature>
<feature type="region of interest" description="Disordered" evidence="1">
    <location>
        <begin position="77"/>
        <end position="101"/>
    </location>
</feature>
<dbReference type="EMBL" id="HBFK01033347">
    <property type="protein sequence ID" value="CAD8753733.1"/>
    <property type="molecule type" value="Transcribed_RNA"/>
</dbReference>
<evidence type="ECO:0000313" key="2">
    <source>
        <dbReference type="EMBL" id="CAD8753733.1"/>
    </source>
</evidence>
<feature type="region of interest" description="Disordered" evidence="1">
    <location>
        <begin position="1"/>
        <end position="35"/>
    </location>
</feature>
<evidence type="ECO:0000256" key="1">
    <source>
        <dbReference type="SAM" id="MobiDB-lite"/>
    </source>
</evidence>
<protein>
    <submittedName>
        <fullName evidence="2">Uncharacterized protein</fullName>
    </submittedName>
</protein>
<sequence>MSAQKKKAAAAALASNTAPMQSVSRPRPKSAAAAEYERAYQEGKVAFAGDVALSSSTEYRSHSVELQGFAPSAALPFTPSSVRPAVRQSSNRKPGDPITAGEAIEVGPARPLSSVESAAIPAPVHPVQGRMAADPATFNSYTASRASGVVYTGYERMGPLRPVESGSVVSGEGHARWYNDPARYTQEQMYRHHMAQSDYVTTTRVAPHRQPKGHGNLLPTDWNFGIDNFLGSTQGFLKHSPSHGYKSVHTSSAPLRAVPPSQAARERRSIAAGDGAKSWLRTKPLVPVVEGPHKAKGTGAKLETTTADSAMYAAPGFVGIVAVADALVTGKAERWADSLTETFRVPEHFGPPETVTTYDAGGRRLHEVHV</sequence>
<organism evidence="2">
    <name type="scientific">Hemiselmis andersenii</name>
    <name type="common">Cryptophyte alga</name>
    <dbReference type="NCBI Taxonomy" id="464988"/>
    <lineage>
        <taxon>Eukaryota</taxon>
        <taxon>Cryptophyceae</taxon>
        <taxon>Cryptomonadales</taxon>
        <taxon>Hemiselmidaceae</taxon>
        <taxon>Hemiselmis</taxon>
    </lineage>
</organism>
<reference evidence="2" key="1">
    <citation type="submission" date="2021-01" db="EMBL/GenBank/DDBJ databases">
        <authorList>
            <person name="Corre E."/>
            <person name="Pelletier E."/>
            <person name="Niang G."/>
            <person name="Scheremetjew M."/>
            <person name="Finn R."/>
            <person name="Kale V."/>
            <person name="Holt S."/>
            <person name="Cochrane G."/>
            <person name="Meng A."/>
            <person name="Brown T."/>
            <person name="Cohen L."/>
        </authorList>
    </citation>
    <scope>NUCLEOTIDE SEQUENCE</scope>
    <source>
        <strain evidence="2">CCMP441</strain>
    </source>
</reference>
<feature type="region of interest" description="Disordered" evidence="1">
    <location>
        <begin position="241"/>
        <end position="276"/>
    </location>
</feature>
<accession>A0A6T8P2X0</accession>